<proteinExistence type="predicted"/>
<dbReference type="GeneID" id="111089638"/>
<organism evidence="2 3">
    <name type="scientific">Limulus polyphemus</name>
    <name type="common">Atlantic horseshoe crab</name>
    <dbReference type="NCBI Taxonomy" id="6850"/>
    <lineage>
        <taxon>Eukaryota</taxon>
        <taxon>Metazoa</taxon>
        <taxon>Ecdysozoa</taxon>
        <taxon>Arthropoda</taxon>
        <taxon>Chelicerata</taxon>
        <taxon>Merostomata</taxon>
        <taxon>Xiphosura</taxon>
        <taxon>Limulidae</taxon>
        <taxon>Limulus</taxon>
    </lineage>
</organism>
<feature type="region of interest" description="Disordered" evidence="1">
    <location>
        <begin position="110"/>
        <end position="168"/>
    </location>
</feature>
<dbReference type="Proteomes" id="UP000694941">
    <property type="component" value="Unplaced"/>
</dbReference>
<evidence type="ECO:0000256" key="1">
    <source>
        <dbReference type="SAM" id="MobiDB-lite"/>
    </source>
</evidence>
<protein>
    <submittedName>
        <fullName evidence="3">Uncharacterized protein LOC111089638</fullName>
    </submittedName>
</protein>
<sequence length="353" mass="40652">MCERFSQSSKRTFSVENNLQLDGDIEKTRNKATSKIFRAKLKEGIKNCTITSDSQLASETASRLNSNIGLASKRCKKNQSTLVKGRNRIARKHSQICDWLYIERHNSDSDKETSVEKSEIQPRGNLSLKRKRDKKKAKCKSQRSGLKKEQKTVEKSSKSYKENHGNVEENFKSTIHHLKTEKLSENSNKKVSFPVLNVCKRQNPEKCICFSRDYNNLTLKKLKDTAGSISESPLIQESLTSYNEQYISRHKIKLKCVSSKKSRKQSPTEFEMCYRKLVQPLSKINNQLSWKNSTEDNPSKKTKPKKINFSLEQEGKMAFVSENKGIPHVQDSSEKKKKRKLNMVKIKVNLNVK</sequence>
<feature type="compositionally biased region" description="Basic and acidic residues" evidence="1">
    <location>
        <begin position="110"/>
        <end position="120"/>
    </location>
</feature>
<feature type="compositionally biased region" description="Basic residues" evidence="1">
    <location>
        <begin position="128"/>
        <end position="141"/>
    </location>
</feature>
<name>A0ABM1TQQ5_LIMPO</name>
<reference evidence="3" key="1">
    <citation type="submission" date="2025-08" db="UniProtKB">
        <authorList>
            <consortium name="RefSeq"/>
        </authorList>
    </citation>
    <scope>IDENTIFICATION</scope>
    <source>
        <tissue evidence="3">Muscle</tissue>
    </source>
</reference>
<evidence type="ECO:0000313" key="3">
    <source>
        <dbReference type="RefSeq" id="XP_022258211.1"/>
    </source>
</evidence>
<keyword evidence="2" id="KW-1185">Reference proteome</keyword>
<accession>A0ABM1TQQ5</accession>
<gene>
    <name evidence="3" type="primary">LOC111089638</name>
</gene>
<evidence type="ECO:0000313" key="2">
    <source>
        <dbReference type="Proteomes" id="UP000694941"/>
    </source>
</evidence>
<feature type="region of interest" description="Disordered" evidence="1">
    <location>
        <begin position="320"/>
        <end position="340"/>
    </location>
</feature>
<dbReference type="RefSeq" id="XP_022258211.1">
    <property type="nucleotide sequence ID" value="XM_022402503.1"/>
</dbReference>
<feature type="compositionally biased region" description="Basic and acidic residues" evidence="1">
    <location>
        <begin position="146"/>
        <end position="168"/>
    </location>
</feature>